<sequence>WCKVYRSILQFLKEIYYFDNFLDLNGLDKNAEENRT</sequence>
<organism evidence="1">
    <name type="scientific">marine sediment metagenome</name>
    <dbReference type="NCBI Taxonomy" id="412755"/>
    <lineage>
        <taxon>unclassified sequences</taxon>
        <taxon>metagenomes</taxon>
        <taxon>ecological metagenomes</taxon>
    </lineage>
</organism>
<accession>X1GX99</accession>
<reference evidence="1" key="1">
    <citation type="journal article" date="2014" name="Front. Microbiol.">
        <title>High frequency of phylogenetically diverse reductive dehalogenase-homologous genes in deep subseafloor sedimentary metagenomes.</title>
        <authorList>
            <person name="Kawai M."/>
            <person name="Futagami T."/>
            <person name="Toyoda A."/>
            <person name="Takaki Y."/>
            <person name="Nishi S."/>
            <person name="Hori S."/>
            <person name="Arai W."/>
            <person name="Tsubouchi T."/>
            <person name="Morono Y."/>
            <person name="Uchiyama I."/>
            <person name="Ito T."/>
            <person name="Fujiyama A."/>
            <person name="Inagaki F."/>
            <person name="Takami H."/>
        </authorList>
    </citation>
    <scope>NUCLEOTIDE SEQUENCE</scope>
    <source>
        <strain evidence="1">Expedition CK06-06</strain>
    </source>
</reference>
<gene>
    <name evidence="1" type="ORF">S03H2_53813</name>
</gene>
<dbReference type="AlphaFoldDB" id="X1GX99"/>
<evidence type="ECO:0000313" key="1">
    <source>
        <dbReference type="EMBL" id="GAH62521.1"/>
    </source>
</evidence>
<dbReference type="EMBL" id="BARU01034268">
    <property type="protein sequence ID" value="GAH62521.1"/>
    <property type="molecule type" value="Genomic_DNA"/>
</dbReference>
<protein>
    <submittedName>
        <fullName evidence="1">Uncharacterized protein</fullName>
    </submittedName>
</protein>
<feature type="non-terminal residue" evidence="1">
    <location>
        <position position="1"/>
    </location>
</feature>
<proteinExistence type="predicted"/>
<comment type="caution">
    <text evidence="1">The sequence shown here is derived from an EMBL/GenBank/DDBJ whole genome shotgun (WGS) entry which is preliminary data.</text>
</comment>
<name>X1GX99_9ZZZZ</name>